<comment type="caution">
    <text evidence="2">The sequence shown here is derived from an EMBL/GenBank/DDBJ whole genome shotgun (WGS) entry which is preliminary data.</text>
</comment>
<dbReference type="InterPro" id="IPR052557">
    <property type="entry name" value="CAP/Cytokinesis_protein"/>
</dbReference>
<dbReference type="SUPFAM" id="SSF54001">
    <property type="entry name" value="Cysteine proteinases"/>
    <property type="match status" value="1"/>
</dbReference>
<feature type="domain" description="Transglutaminase-like" evidence="1">
    <location>
        <begin position="83"/>
        <end position="150"/>
    </location>
</feature>
<organism evidence="2 3">
    <name type="scientific">Jejuia spongiicola</name>
    <dbReference type="NCBI Taxonomy" id="2942207"/>
    <lineage>
        <taxon>Bacteria</taxon>
        <taxon>Pseudomonadati</taxon>
        <taxon>Bacteroidota</taxon>
        <taxon>Flavobacteriia</taxon>
        <taxon>Flavobacteriales</taxon>
        <taxon>Flavobacteriaceae</taxon>
        <taxon>Jejuia</taxon>
    </lineage>
</organism>
<sequence>MIDKEVINYPYFNDLYSLSDKVNTDFETDKEKVRAYYTWIVNNISYDINESSNITPTNIIVYNSNHEYNSIKRQQNLKNIKKTLESRKAICKGFCLLFVELCKLSNIKAEMVLGISKSSANEIGLHNNIKNHAWNTVKVDGNWELLDITWSSGVINSKTNLWEKKFNEYYFFTPPEQFLNSHYPEHSNWQLVDDKIDLQTFIETPIFYPKYFSSGITLSKNQKGEVKINDKEITISINKIKDSENIYYKFSHQKQTKKLYTVKTKDGIYTSTINCKNKTDSLLSLYLETEPIITFKVKK</sequence>
<dbReference type="SMART" id="SM00460">
    <property type="entry name" value="TGc"/>
    <property type="match status" value="1"/>
</dbReference>
<evidence type="ECO:0000313" key="3">
    <source>
        <dbReference type="Proteomes" id="UP001165381"/>
    </source>
</evidence>
<dbReference type="Gene3D" id="3.10.620.30">
    <property type="match status" value="1"/>
</dbReference>
<reference evidence="2" key="1">
    <citation type="submission" date="2022-05" db="EMBL/GenBank/DDBJ databases">
        <authorList>
            <person name="Park J.-S."/>
        </authorList>
    </citation>
    <scope>NUCLEOTIDE SEQUENCE</scope>
    <source>
        <strain evidence="2">2012CJ34-3</strain>
    </source>
</reference>
<keyword evidence="3" id="KW-1185">Reference proteome</keyword>
<evidence type="ECO:0000259" key="1">
    <source>
        <dbReference type="SMART" id="SM00460"/>
    </source>
</evidence>
<gene>
    <name evidence="2" type="ORF">M3P09_16225</name>
</gene>
<dbReference type="EMBL" id="JAMFLZ010000009">
    <property type="protein sequence ID" value="MCL6296556.1"/>
    <property type="molecule type" value="Genomic_DNA"/>
</dbReference>
<protein>
    <recommendedName>
        <fullName evidence="1">Transglutaminase-like domain-containing protein</fullName>
    </recommendedName>
</protein>
<dbReference type="RefSeq" id="WP_249973924.1">
    <property type="nucleotide sequence ID" value="NZ_JAMFLZ010000009.1"/>
</dbReference>
<dbReference type="PANTHER" id="PTHR46333:SF2">
    <property type="entry name" value="CYTOKINESIS PROTEIN 3"/>
    <property type="match status" value="1"/>
</dbReference>
<accession>A0ABT0QHU5</accession>
<dbReference type="Proteomes" id="UP001165381">
    <property type="component" value="Unassembled WGS sequence"/>
</dbReference>
<dbReference type="Pfam" id="PF01841">
    <property type="entry name" value="Transglut_core"/>
    <property type="match status" value="1"/>
</dbReference>
<dbReference type="PANTHER" id="PTHR46333">
    <property type="entry name" value="CYTOKINESIS PROTEIN 3"/>
    <property type="match status" value="1"/>
</dbReference>
<dbReference type="InterPro" id="IPR002931">
    <property type="entry name" value="Transglutaminase-like"/>
</dbReference>
<name>A0ABT0QHU5_9FLAO</name>
<dbReference type="InterPro" id="IPR038765">
    <property type="entry name" value="Papain-like_cys_pep_sf"/>
</dbReference>
<proteinExistence type="predicted"/>
<evidence type="ECO:0000313" key="2">
    <source>
        <dbReference type="EMBL" id="MCL6296556.1"/>
    </source>
</evidence>